<dbReference type="STRING" id="156994.SAMN04488028_11438"/>
<evidence type="ECO:0000256" key="1">
    <source>
        <dbReference type="SAM" id="SignalP"/>
    </source>
</evidence>
<protein>
    <recommendedName>
        <fullName evidence="4">Adhesin</fullName>
    </recommendedName>
</protein>
<keyword evidence="1" id="KW-0732">Signal</keyword>
<sequence length="376" mass="41871">MLRYLRYWPLWLAIVLTPSLLAWAQPVQQLTKTVSSSYAVTKNTTVDLSNKYGQILISTWKEDSVVVNVTITAYEKSNEAIGKLMDRVMVDVHYFGGFVTVKTILDKNSSLLKERWNSLMDDSKTLTNKNKISIDYKVTIPEGSTLVLENKFGDVYISGRVSSPNISMAHGDLKAHVFDGLTRMDMSFGKINVKQIDQGFLNLRSADLVLQTTGDLDLTSSSSVVNINEVNNMKLDSRNDKVIINHIQMLRGTSSFTDMKIERLDGFVNYHLKYGEVVISNVQSAFSNLDIQSDSGDINVTFDPGAYVSMNITGSQDNLYLSKNLLQLDRTVIDEKDKIVTLIGSAGLKKDVQSSVNLSSNSGDIFVYLSDQKGVK</sequence>
<feature type="chain" id="PRO_5012161114" description="Adhesin" evidence="1">
    <location>
        <begin position="25"/>
        <end position="376"/>
    </location>
</feature>
<gene>
    <name evidence="2" type="ORF">SAMN04488028_11438</name>
</gene>
<dbReference type="Proteomes" id="UP000184474">
    <property type="component" value="Unassembled WGS sequence"/>
</dbReference>
<reference evidence="3" key="1">
    <citation type="submission" date="2016-11" db="EMBL/GenBank/DDBJ databases">
        <authorList>
            <person name="Varghese N."/>
            <person name="Submissions S."/>
        </authorList>
    </citation>
    <scope>NUCLEOTIDE SEQUENCE [LARGE SCALE GENOMIC DNA]</scope>
    <source>
        <strain evidence="3">DSM 26134</strain>
    </source>
</reference>
<accession>A0A1M6WRW8</accession>
<keyword evidence="3" id="KW-1185">Reference proteome</keyword>
<organism evidence="2 3">
    <name type="scientific">Reichenbachiella agariperforans</name>
    <dbReference type="NCBI Taxonomy" id="156994"/>
    <lineage>
        <taxon>Bacteria</taxon>
        <taxon>Pseudomonadati</taxon>
        <taxon>Bacteroidota</taxon>
        <taxon>Cytophagia</taxon>
        <taxon>Cytophagales</taxon>
        <taxon>Reichenbachiellaceae</taxon>
        <taxon>Reichenbachiella</taxon>
    </lineage>
</organism>
<feature type="signal peptide" evidence="1">
    <location>
        <begin position="1"/>
        <end position="24"/>
    </location>
</feature>
<dbReference type="EMBL" id="FRAA01000014">
    <property type="protein sequence ID" value="SHK96458.1"/>
    <property type="molecule type" value="Genomic_DNA"/>
</dbReference>
<proteinExistence type="predicted"/>
<name>A0A1M6WRW8_REIAG</name>
<evidence type="ECO:0000313" key="3">
    <source>
        <dbReference type="Proteomes" id="UP000184474"/>
    </source>
</evidence>
<dbReference type="RefSeq" id="WP_139281125.1">
    <property type="nucleotide sequence ID" value="NZ_FRAA01000014.1"/>
</dbReference>
<evidence type="ECO:0008006" key="4">
    <source>
        <dbReference type="Google" id="ProtNLM"/>
    </source>
</evidence>
<evidence type="ECO:0000313" key="2">
    <source>
        <dbReference type="EMBL" id="SHK96458.1"/>
    </source>
</evidence>
<dbReference type="AlphaFoldDB" id="A0A1M6WRW8"/>